<evidence type="ECO:0000259" key="1">
    <source>
        <dbReference type="SMART" id="SM00646"/>
    </source>
</evidence>
<keyword evidence="3" id="KW-1185">Reference proteome</keyword>
<feature type="domain" description="MurNAc-LAA" evidence="1">
    <location>
        <begin position="65"/>
        <end position="171"/>
    </location>
</feature>
<dbReference type="SMART" id="SM00646">
    <property type="entry name" value="Ami_3"/>
    <property type="match status" value="1"/>
</dbReference>
<dbReference type="CDD" id="cd02696">
    <property type="entry name" value="MurNAc-LAA"/>
    <property type="match status" value="1"/>
</dbReference>
<dbReference type="EMBL" id="JBBYAK010000002">
    <property type="protein sequence ID" value="MEL3959415.1"/>
    <property type="molecule type" value="Genomic_DNA"/>
</dbReference>
<evidence type="ECO:0000313" key="2">
    <source>
        <dbReference type="EMBL" id="MEL3959415.1"/>
    </source>
</evidence>
<comment type="caution">
    <text evidence="2">The sequence shown here is derived from an EMBL/GenBank/DDBJ whole genome shotgun (WGS) entry which is preliminary data.</text>
</comment>
<dbReference type="Proteomes" id="UP001459714">
    <property type="component" value="Unassembled WGS sequence"/>
</dbReference>
<keyword evidence="2" id="KW-0378">Hydrolase</keyword>
<dbReference type="InterPro" id="IPR002508">
    <property type="entry name" value="MurNAc-LAA_cat"/>
</dbReference>
<reference evidence="2 3" key="1">
    <citation type="submission" date="2024-03" db="EMBL/GenBank/DDBJ databases">
        <title>Bacilli Hybrid Assemblies.</title>
        <authorList>
            <person name="Kovac J."/>
        </authorList>
    </citation>
    <scope>NUCLEOTIDE SEQUENCE [LARGE SCALE GENOMIC DNA]</scope>
    <source>
        <strain evidence="2 3">FSL M8-0022</strain>
    </source>
</reference>
<proteinExistence type="predicted"/>
<accession>A0ABU9K5V3</accession>
<sequence length="257" mass="28843">MANSIVISSGHALYVRGASDIIDEVSEARKVVAQVVAYLKQLGVDVHEFHDNTSKTQNQNLSTIVNFHNAKNRELDVSIHFNSAARTSNPLGVEVLYYDQSGLAANVSQAIANASGLRNRGAKQRKELYFLRNTNKPAILIEVCFVNSTVDVDLYRKNFDAICRAIAETLSGKKLPQQAPKQTESLPKKISFYTGGYSGDNLKKIHSFLRDNGWWFTPERMNNGSIAFLVGEFTQGTEKANKMEQFLKQNGYWYEIR</sequence>
<dbReference type="SUPFAM" id="SSF53187">
    <property type="entry name" value="Zn-dependent exopeptidases"/>
    <property type="match status" value="1"/>
</dbReference>
<dbReference type="PANTHER" id="PTHR30404">
    <property type="entry name" value="N-ACETYLMURAMOYL-L-ALANINE AMIDASE"/>
    <property type="match status" value="1"/>
</dbReference>
<organism evidence="2 3">
    <name type="scientific">Caldifermentibacillus hisashii</name>
    <dbReference type="NCBI Taxonomy" id="996558"/>
    <lineage>
        <taxon>Bacteria</taxon>
        <taxon>Bacillati</taxon>
        <taxon>Bacillota</taxon>
        <taxon>Bacilli</taxon>
        <taxon>Bacillales</taxon>
        <taxon>Bacillaceae</taxon>
        <taxon>Caldifermentibacillus</taxon>
    </lineage>
</organism>
<dbReference type="InterPro" id="IPR050695">
    <property type="entry name" value="N-acetylmuramoyl_amidase_3"/>
</dbReference>
<dbReference type="GO" id="GO:0008745">
    <property type="term" value="F:N-acetylmuramoyl-L-alanine amidase activity"/>
    <property type="evidence" value="ECO:0007669"/>
    <property type="project" value="UniProtKB-EC"/>
</dbReference>
<protein>
    <submittedName>
        <fullName evidence="2">N-acetylmuramoyl-L-alanine amidase</fullName>
        <ecNumber evidence="2">3.5.1.28</ecNumber>
    </submittedName>
</protein>
<dbReference type="PANTHER" id="PTHR30404:SF8">
    <property type="entry name" value="AUTOLYSIN PH-RELATED"/>
    <property type="match status" value="1"/>
</dbReference>
<dbReference type="RefSeq" id="WP_342021053.1">
    <property type="nucleotide sequence ID" value="NZ_JBBYAK010000002.1"/>
</dbReference>
<evidence type="ECO:0000313" key="3">
    <source>
        <dbReference type="Proteomes" id="UP001459714"/>
    </source>
</evidence>
<name>A0ABU9K5V3_9BACI</name>
<dbReference type="EC" id="3.5.1.28" evidence="2"/>
<gene>
    <name evidence="2" type="ORF">NST17_19880</name>
</gene>
<dbReference type="Gene3D" id="3.40.630.40">
    <property type="entry name" value="Zn-dependent exopeptidases"/>
    <property type="match status" value="1"/>
</dbReference>
<dbReference type="Pfam" id="PF01520">
    <property type="entry name" value="Amidase_3"/>
    <property type="match status" value="1"/>
</dbReference>